<organism evidence="2">
    <name type="scientific">Octopus bimaculoides</name>
    <name type="common">California two-spotted octopus</name>
    <dbReference type="NCBI Taxonomy" id="37653"/>
    <lineage>
        <taxon>Eukaryota</taxon>
        <taxon>Metazoa</taxon>
        <taxon>Spiralia</taxon>
        <taxon>Lophotrochozoa</taxon>
        <taxon>Mollusca</taxon>
        <taxon>Cephalopoda</taxon>
        <taxon>Coleoidea</taxon>
        <taxon>Octopodiformes</taxon>
        <taxon>Octopoda</taxon>
        <taxon>Incirrata</taxon>
        <taxon>Octopodidae</taxon>
        <taxon>Octopus</taxon>
    </lineage>
</organism>
<reference evidence="2" key="1">
    <citation type="submission" date="2015-07" db="EMBL/GenBank/DDBJ databases">
        <title>MeaNS - Measles Nucleotide Surveillance Program.</title>
        <authorList>
            <person name="Tran T."/>
            <person name="Druce J."/>
        </authorList>
    </citation>
    <scope>NUCLEOTIDE SEQUENCE</scope>
    <source>
        <strain evidence="2">UCB-OBI-ISO-001</strain>
        <tissue evidence="2">Gonad</tissue>
    </source>
</reference>
<feature type="transmembrane region" description="Helical" evidence="1">
    <location>
        <begin position="21"/>
        <end position="41"/>
    </location>
</feature>
<protein>
    <submittedName>
        <fullName evidence="2">Uncharacterized protein</fullName>
    </submittedName>
</protein>
<keyword evidence="1" id="KW-1133">Transmembrane helix</keyword>
<keyword evidence="1" id="KW-0812">Transmembrane</keyword>
<sequence length="87" mass="10023">MKKNVTAPWITSNKTMKIKCHHYHIGSCFIFMWTGFSLPMFNLSFHVLQTSLHLISISPLQVFIVLSQLFNKLILRGLSKCASKKKL</sequence>
<name>A0A0L8GAI1_OCTBM</name>
<dbReference type="AlphaFoldDB" id="A0A0L8GAI1"/>
<accession>A0A0L8GAI1</accession>
<gene>
    <name evidence="2" type="ORF">OCBIM_22036913mg</name>
</gene>
<evidence type="ECO:0000313" key="2">
    <source>
        <dbReference type="EMBL" id="KOF74037.1"/>
    </source>
</evidence>
<feature type="transmembrane region" description="Helical" evidence="1">
    <location>
        <begin position="53"/>
        <end position="75"/>
    </location>
</feature>
<dbReference type="EMBL" id="KQ422894">
    <property type="protein sequence ID" value="KOF74037.1"/>
    <property type="molecule type" value="Genomic_DNA"/>
</dbReference>
<proteinExistence type="predicted"/>
<evidence type="ECO:0000256" key="1">
    <source>
        <dbReference type="SAM" id="Phobius"/>
    </source>
</evidence>
<keyword evidence="1" id="KW-0472">Membrane</keyword>